<dbReference type="PANTHER" id="PTHR22738:SF3">
    <property type="entry name" value="RAS ASSOCIATION DOMAIN-CONTAINING PROTEIN 6"/>
    <property type="match status" value="1"/>
</dbReference>
<accession>A0A7L3PT93</accession>
<dbReference type="Pfam" id="PF16517">
    <property type="entry name" value="Nore1-SARAH"/>
    <property type="match status" value="1"/>
</dbReference>
<feature type="non-terminal residue" evidence="3">
    <location>
        <position position="320"/>
    </location>
</feature>
<dbReference type="PANTHER" id="PTHR22738">
    <property type="entry name" value="RASSF"/>
    <property type="match status" value="1"/>
</dbReference>
<protein>
    <submittedName>
        <fullName evidence="3">RASF6 protein</fullName>
    </submittedName>
</protein>
<dbReference type="InterPro" id="IPR033614">
    <property type="entry name" value="RASSF1-6"/>
</dbReference>
<dbReference type="Proteomes" id="UP000551443">
    <property type="component" value="Unassembled WGS sequence"/>
</dbReference>
<keyword evidence="4" id="KW-1185">Reference proteome</keyword>
<gene>
    <name evidence="3" type="primary">Rassf6</name>
    <name evidence="3" type="ORF">XIPELE_R04064</name>
</gene>
<sequence>SREQLSSLLKNYNSYYSDQENLQLTCKQQEGNKPFIEGILSIFWGVRHPIRLKIQDEKLIPSFVTLKSTESVGLFPSKRGMTRWGEFDDLHHISGETLKSSEEQPDLEPGSPCYGSHTLKCRGEQEQHDCATLPWTSSDVAAVRKRTKLPTAARPEGQTHRFSINGHFYNHETSVFTPAFGSETKIRTNSHMRTRHVIEQLLSKFKIENSPHEFALYIIHASGEKKQLRSGDIPLLHRLLQGPSEEAAKFFLMDGDVEEISSDVAQYIPFHIPFLESILHRINEEEEQEIQQTRARYLKEKNLIQQHLHSRTVRKTETTV</sequence>
<dbReference type="Gene3D" id="3.10.20.90">
    <property type="entry name" value="Phosphatidylinositol 3-kinase Catalytic Subunit, Chain A, domain 1"/>
    <property type="match status" value="1"/>
</dbReference>
<proteinExistence type="predicted"/>
<evidence type="ECO:0000313" key="4">
    <source>
        <dbReference type="Proteomes" id="UP000551443"/>
    </source>
</evidence>
<dbReference type="Pfam" id="PF00788">
    <property type="entry name" value="RA"/>
    <property type="match status" value="1"/>
</dbReference>
<name>A0A7L3PT93_9DEND</name>
<dbReference type="PROSITE" id="PS50200">
    <property type="entry name" value="RA"/>
    <property type="match status" value="1"/>
</dbReference>
<feature type="domain" description="SARAH" evidence="2">
    <location>
        <begin position="264"/>
        <end position="311"/>
    </location>
</feature>
<feature type="domain" description="Ras-associating" evidence="1">
    <location>
        <begin position="169"/>
        <end position="257"/>
    </location>
</feature>
<comment type="caution">
    <text evidence="3">The sequence shown here is derived from an EMBL/GenBank/DDBJ whole genome shotgun (WGS) entry which is preliminary data.</text>
</comment>
<evidence type="ECO:0000259" key="1">
    <source>
        <dbReference type="PROSITE" id="PS50200"/>
    </source>
</evidence>
<dbReference type="InterPro" id="IPR000159">
    <property type="entry name" value="RA_dom"/>
</dbReference>
<dbReference type="AlphaFoldDB" id="A0A7L3PT93"/>
<dbReference type="EMBL" id="VZUH01087483">
    <property type="protein sequence ID" value="NXU94455.1"/>
    <property type="molecule type" value="Genomic_DNA"/>
</dbReference>
<dbReference type="SMART" id="SM00314">
    <property type="entry name" value="RA"/>
    <property type="match status" value="1"/>
</dbReference>
<reference evidence="3 4" key="1">
    <citation type="submission" date="2019-09" db="EMBL/GenBank/DDBJ databases">
        <title>Bird 10,000 Genomes (B10K) Project - Family phase.</title>
        <authorList>
            <person name="Zhang G."/>
        </authorList>
    </citation>
    <scope>NUCLEOTIDE SEQUENCE [LARGE SCALE GENOMIC DNA]</scope>
    <source>
        <strain evidence="3">OUT-0059</strain>
        <tissue evidence="3">Muscle</tissue>
    </source>
</reference>
<organism evidence="3 4">
    <name type="scientific">Xiphorhynchus elegans</name>
    <name type="common">elegant woodcreeper</name>
    <dbReference type="NCBI Taxonomy" id="269412"/>
    <lineage>
        <taxon>Eukaryota</taxon>
        <taxon>Metazoa</taxon>
        <taxon>Chordata</taxon>
        <taxon>Craniata</taxon>
        <taxon>Vertebrata</taxon>
        <taxon>Euteleostomi</taxon>
        <taxon>Archelosauria</taxon>
        <taxon>Archosauria</taxon>
        <taxon>Dinosauria</taxon>
        <taxon>Saurischia</taxon>
        <taxon>Theropoda</taxon>
        <taxon>Coelurosauria</taxon>
        <taxon>Aves</taxon>
        <taxon>Neognathae</taxon>
        <taxon>Neoaves</taxon>
        <taxon>Telluraves</taxon>
        <taxon>Australaves</taxon>
        <taxon>Passeriformes</taxon>
        <taxon>Dendrocolaptidae</taxon>
        <taxon>Xiphorhynchus</taxon>
    </lineage>
</organism>
<evidence type="ECO:0000313" key="3">
    <source>
        <dbReference type="EMBL" id="NXU94455.1"/>
    </source>
</evidence>
<dbReference type="InterPro" id="IPR011524">
    <property type="entry name" value="SARAH_dom"/>
</dbReference>
<feature type="non-terminal residue" evidence="3">
    <location>
        <position position="1"/>
    </location>
</feature>
<dbReference type="PROSITE" id="PS50951">
    <property type="entry name" value="SARAH"/>
    <property type="match status" value="1"/>
</dbReference>
<evidence type="ECO:0000259" key="2">
    <source>
        <dbReference type="PROSITE" id="PS50951"/>
    </source>
</evidence>
<dbReference type="GO" id="GO:0007165">
    <property type="term" value="P:signal transduction"/>
    <property type="evidence" value="ECO:0007669"/>
    <property type="project" value="InterPro"/>
</dbReference>